<dbReference type="FunFam" id="3.60.20.30:FF:000001">
    <property type="entry name" value="Isoaspartyl peptidase/L-asparaginase"/>
    <property type="match status" value="1"/>
</dbReference>
<proteinExistence type="predicted"/>
<reference evidence="4" key="1">
    <citation type="journal article" date="2014" name="Front. Microbiol.">
        <title>High frequency of phylogenetically diverse reductive dehalogenase-homologous genes in deep subseafloor sedimentary metagenomes.</title>
        <authorList>
            <person name="Kawai M."/>
            <person name="Futagami T."/>
            <person name="Toyoda A."/>
            <person name="Takaki Y."/>
            <person name="Nishi S."/>
            <person name="Hori S."/>
            <person name="Arai W."/>
            <person name="Tsubouchi T."/>
            <person name="Morono Y."/>
            <person name="Uchiyama I."/>
            <person name="Ito T."/>
            <person name="Fujiyama A."/>
            <person name="Inagaki F."/>
            <person name="Takami H."/>
        </authorList>
    </citation>
    <scope>NUCLEOTIDE SEQUENCE</scope>
    <source>
        <strain evidence="4">Expedition CK06-06</strain>
    </source>
</reference>
<dbReference type="Pfam" id="PF01112">
    <property type="entry name" value="Asparaginase_2"/>
    <property type="match status" value="1"/>
</dbReference>
<dbReference type="GO" id="GO:0006508">
    <property type="term" value="P:proteolysis"/>
    <property type="evidence" value="ECO:0007669"/>
    <property type="project" value="UniProtKB-KW"/>
</dbReference>
<keyword evidence="2" id="KW-0378">Hydrolase</keyword>
<dbReference type="AlphaFoldDB" id="X1JBA5"/>
<name>X1JBA5_9ZZZZ</name>
<dbReference type="EMBL" id="BARV01001101">
    <property type="protein sequence ID" value="GAH91956.1"/>
    <property type="molecule type" value="Genomic_DNA"/>
</dbReference>
<dbReference type="Gene3D" id="3.60.20.30">
    <property type="entry name" value="(Glycosyl)asparaginase"/>
    <property type="match status" value="1"/>
</dbReference>
<evidence type="ECO:0000256" key="2">
    <source>
        <dbReference type="ARBA" id="ARBA00022801"/>
    </source>
</evidence>
<dbReference type="InterPro" id="IPR000246">
    <property type="entry name" value="Peptidase_T2"/>
</dbReference>
<comment type="caution">
    <text evidence="4">The sequence shown here is derived from an EMBL/GenBank/DDBJ whole genome shotgun (WGS) entry which is preliminary data.</text>
</comment>
<organism evidence="4">
    <name type="scientific">marine sediment metagenome</name>
    <dbReference type="NCBI Taxonomy" id="412755"/>
    <lineage>
        <taxon>unclassified sequences</taxon>
        <taxon>metagenomes</taxon>
        <taxon>ecological metagenomes</taxon>
    </lineage>
</organism>
<keyword evidence="3" id="KW-0068">Autocatalytic cleavage</keyword>
<accession>X1JBA5</accession>
<evidence type="ECO:0000256" key="3">
    <source>
        <dbReference type="ARBA" id="ARBA00022813"/>
    </source>
</evidence>
<dbReference type="GO" id="GO:0016811">
    <property type="term" value="F:hydrolase activity, acting on carbon-nitrogen (but not peptide) bonds, in linear amides"/>
    <property type="evidence" value="ECO:0007669"/>
    <property type="project" value="UniProtKB-ARBA"/>
</dbReference>
<dbReference type="SUPFAM" id="SSF56235">
    <property type="entry name" value="N-terminal nucleophile aminohydrolases (Ntn hydrolases)"/>
    <property type="match status" value="1"/>
</dbReference>
<dbReference type="PANTHER" id="PTHR10188:SF6">
    <property type="entry name" value="N(4)-(BETA-N-ACETYLGLUCOSAMINYL)-L-ASPARAGINASE"/>
    <property type="match status" value="1"/>
</dbReference>
<keyword evidence="1" id="KW-0645">Protease</keyword>
<sequence>MKKINCAIIGQGGAGGINYPQRRRDGLIKAVGIGYGILMQNGSSLDVVEKAVEILENTTVFNAGTGSALNLKGEAEMDASIMTNKLGFGAVAAIKNVKNPIKVARLVMEKTDHLLLCAEGAIKFARSMGIKYYNTKTKEKERVWKRKRKNLKSAYFKKLNKLVDLYETVSIVAIDKNGLICVGISTGGITLRLPGRIGDTPIIGTGIYADKNGVVSATGHGEEIMRHMIAFRAVSLMARYPAQAAGKKAIDYATKNGCKCGLIGIDKKGRILCANNTKAMSWCYIKNGKMELFKY</sequence>
<dbReference type="InterPro" id="IPR029055">
    <property type="entry name" value="Ntn_hydrolases_N"/>
</dbReference>
<protein>
    <recommendedName>
        <fullName evidence="5">Isoaspartyl peptidase/L-asparaginase</fullName>
    </recommendedName>
</protein>
<evidence type="ECO:0008006" key="5">
    <source>
        <dbReference type="Google" id="ProtNLM"/>
    </source>
</evidence>
<dbReference type="GO" id="GO:0008233">
    <property type="term" value="F:peptidase activity"/>
    <property type="evidence" value="ECO:0007669"/>
    <property type="project" value="UniProtKB-KW"/>
</dbReference>
<evidence type="ECO:0000256" key="1">
    <source>
        <dbReference type="ARBA" id="ARBA00022670"/>
    </source>
</evidence>
<dbReference type="GO" id="GO:0005737">
    <property type="term" value="C:cytoplasm"/>
    <property type="evidence" value="ECO:0007669"/>
    <property type="project" value="TreeGrafter"/>
</dbReference>
<evidence type="ECO:0000313" key="4">
    <source>
        <dbReference type="EMBL" id="GAH91956.1"/>
    </source>
</evidence>
<dbReference type="PANTHER" id="PTHR10188">
    <property type="entry name" value="L-ASPARAGINASE"/>
    <property type="match status" value="1"/>
</dbReference>
<gene>
    <name evidence="4" type="ORF">S06H3_03395</name>
</gene>